<evidence type="ECO:0000313" key="2">
    <source>
        <dbReference type="Proteomes" id="UP000823775"/>
    </source>
</evidence>
<gene>
    <name evidence="1" type="ORF">HAX54_035266</name>
</gene>
<dbReference type="Proteomes" id="UP000823775">
    <property type="component" value="Unassembled WGS sequence"/>
</dbReference>
<protein>
    <submittedName>
        <fullName evidence="1">Uncharacterized protein</fullName>
    </submittedName>
</protein>
<comment type="caution">
    <text evidence="1">The sequence shown here is derived from an EMBL/GenBank/DDBJ whole genome shotgun (WGS) entry which is preliminary data.</text>
</comment>
<evidence type="ECO:0000313" key="1">
    <source>
        <dbReference type="EMBL" id="MCD9645910.1"/>
    </source>
</evidence>
<organism evidence="1 2">
    <name type="scientific">Datura stramonium</name>
    <name type="common">Jimsonweed</name>
    <name type="synonym">Common thornapple</name>
    <dbReference type="NCBI Taxonomy" id="4076"/>
    <lineage>
        <taxon>Eukaryota</taxon>
        <taxon>Viridiplantae</taxon>
        <taxon>Streptophyta</taxon>
        <taxon>Embryophyta</taxon>
        <taxon>Tracheophyta</taxon>
        <taxon>Spermatophyta</taxon>
        <taxon>Magnoliopsida</taxon>
        <taxon>eudicotyledons</taxon>
        <taxon>Gunneridae</taxon>
        <taxon>Pentapetalae</taxon>
        <taxon>asterids</taxon>
        <taxon>lamiids</taxon>
        <taxon>Solanales</taxon>
        <taxon>Solanaceae</taxon>
        <taxon>Solanoideae</taxon>
        <taxon>Datureae</taxon>
        <taxon>Datura</taxon>
    </lineage>
</organism>
<name>A0ABS8VIC0_DATST</name>
<sequence>MKREGNKGLLVVWSSVISGTFSADSGLENEEFGQKSDKLGHKSVDDRRWSRRGMISARIAPPHILVVKQERCVEKFGFGVVARRGREDRWWPERRLVELAVVTKGEGARIWSTGDGGLVVSRLDSEREKREEDEGVQRGR</sequence>
<dbReference type="EMBL" id="JACEIK010004599">
    <property type="protein sequence ID" value="MCD9645910.1"/>
    <property type="molecule type" value="Genomic_DNA"/>
</dbReference>
<proteinExistence type="predicted"/>
<reference evidence="1 2" key="1">
    <citation type="journal article" date="2021" name="BMC Genomics">
        <title>Datura genome reveals duplications of psychoactive alkaloid biosynthetic genes and high mutation rate following tissue culture.</title>
        <authorList>
            <person name="Rajewski A."/>
            <person name="Carter-House D."/>
            <person name="Stajich J."/>
            <person name="Litt A."/>
        </authorList>
    </citation>
    <scope>NUCLEOTIDE SEQUENCE [LARGE SCALE GENOMIC DNA]</scope>
    <source>
        <strain evidence="1">AR-01</strain>
    </source>
</reference>
<accession>A0ABS8VIC0</accession>
<keyword evidence="2" id="KW-1185">Reference proteome</keyword>